<keyword evidence="8 15" id="KW-0378">Hydrolase</keyword>
<evidence type="ECO:0000256" key="12">
    <source>
        <dbReference type="ARBA" id="ARBA00024745"/>
    </source>
</evidence>
<evidence type="ECO:0000256" key="5">
    <source>
        <dbReference type="ARBA" id="ARBA00022723"/>
    </source>
</evidence>
<evidence type="ECO:0000256" key="15">
    <source>
        <dbReference type="PIRNR" id="PIRNR001007"/>
    </source>
</evidence>
<protein>
    <recommendedName>
        <fullName evidence="3 15">Crossover junction endodeoxyribonuclease rusA</fullName>
        <ecNumber evidence="14 15">3.1.21.10</ecNumber>
    </recommendedName>
</protein>
<evidence type="ECO:0000256" key="11">
    <source>
        <dbReference type="ARBA" id="ARBA00023204"/>
    </source>
</evidence>
<evidence type="ECO:0000256" key="9">
    <source>
        <dbReference type="ARBA" id="ARBA00022842"/>
    </source>
</evidence>
<name>A0AAE2ZFA6_PRORE</name>
<dbReference type="InterPro" id="IPR008822">
    <property type="entry name" value="Endonuclease_RusA-like"/>
</dbReference>
<keyword evidence="5" id="KW-0479">Metal-binding</keyword>
<comment type="similarity">
    <text evidence="15">Belongs to the rusA family.</text>
</comment>
<dbReference type="Gene3D" id="3.30.1330.70">
    <property type="entry name" value="Holliday junction resolvase RusA"/>
    <property type="match status" value="1"/>
</dbReference>
<comment type="function">
    <text evidence="12">Endonuclease that resolves Holliday junction intermediates made during homologous genetic recombination and DNA repair. Exhibits sequence and structure-selective cleavage of four-way DNA junctions, where it introduces symmetrical nicks in two strands of the same polarity at the 5' side of CC dinucleotides. Corrects the defects in genetic recombination and DNA repair associated with inactivation of RuvAB or RuvC.</text>
</comment>
<dbReference type="RefSeq" id="WP_165881053.1">
    <property type="nucleotide sequence ID" value="NZ_JAAOIA010000065.1"/>
</dbReference>
<dbReference type="InterPro" id="IPR036614">
    <property type="entry name" value="RusA-like_sf"/>
</dbReference>
<evidence type="ECO:0000256" key="8">
    <source>
        <dbReference type="ARBA" id="ARBA00022801"/>
    </source>
</evidence>
<evidence type="ECO:0000256" key="3">
    <source>
        <dbReference type="ARBA" id="ARBA00014885"/>
    </source>
</evidence>
<keyword evidence="7 15" id="KW-0227">DNA damage</keyword>
<keyword evidence="6 15" id="KW-0255">Endonuclease</keyword>
<dbReference type="EC" id="3.1.21.10" evidence="14 15"/>
<comment type="caution">
    <text evidence="16">The sequence shown here is derived from an EMBL/GenBank/DDBJ whole genome shotgun (WGS) entry which is preliminary data.</text>
</comment>
<comment type="function">
    <text evidence="15">Endonuclease that resolves Holliday junction intermediates made during homologous genetic recombination and DNA repair. Exhibits sequence and structure-selective cleavage of four-way DNA junctions, where it introduces symmetrical nicks in two strands of the same polarity at the 5' side of dinucleotides. Corrects the defects in genetic recombination and DNA repair associated with inactivation of ruvAB or ruvC.</text>
</comment>
<evidence type="ECO:0000313" key="16">
    <source>
        <dbReference type="EMBL" id="MBW3118992.1"/>
    </source>
</evidence>
<keyword evidence="9" id="KW-0460">Magnesium</keyword>
<reference evidence="16" key="1">
    <citation type="submission" date="2021-07" db="EMBL/GenBank/DDBJ databases">
        <authorList>
            <person name="Stanton E."/>
        </authorList>
    </citation>
    <scope>NUCLEOTIDE SEQUENCE</scope>
    <source>
        <strain evidence="16">2021EL-01139</strain>
    </source>
</reference>
<dbReference type="SUPFAM" id="SSF103084">
    <property type="entry name" value="Holliday junction resolvase RusA"/>
    <property type="match status" value="1"/>
</dbReference>
<evidence type="ECO:0000256" key="4">
    <source>
        <dbReference type="ARBA" id="ARBA00022722"/>
    </source>
</evidence>
<dbReference type="GO" id="GO:0006281">
    <property type="term" value="P:DNA repair"/>
    <property type="evidence" value="ECO:0007669"/>
    <property type="project" value="UniProtKB-KW"/>
</dbReference>
<evidence type="ECO:0000313" key="17">
    <source>
        <dbReference type="Proteomes" id="UP001155882"/>
    </source>
</evidence>
<evidence type="ECO:0000256" key="14">
    <source>
        <dbReference type="ARBA" id="ARBA00029488"/>
    </source>
</evidence>
<dbReference type="GO" id="GO:0000287">
    <property type="term" value="F:magnesium ion binding"/>
    <property type="evidence" value="ECO:0007669"/>
    <property type="project" value="InterPro"/>
</dbReference>
<accession>A0AAE2ZFA6</accession>
<keyword evidence="10" id="KW-0233">DNA recombination</keyword>
<comment type="cofactor">
    <cofactor evidence="1">
        <name>Mg(2+)</name>
        <dbReference type="ChEBI" id="CHEBI:18420"/>
    </cofactor>
</comment>
<dbReference type="GO" id="GO:0008821">
    <property type="term" value="F:crossover junction DNA endonuclease activity"/>
    <property type="evidence" value="ECO:0007669"/>
    <property type="project" value="UniProtKB-EC"/>
</dbReference>
<evidence type="ECO:0000256" key="13">
    <source>
        <dbReference type="ARBA" id="ARBA00029354"/>
    </source>
</evidence>
<evidence type="ECO:0000256" key="10">
    <source>
        <dbReference type="ARBA" id="ARBA00023172"/>
    </source>
</evidence>
<comment type="catalytic activity">
    <reaction evidence="13 15">
        <text>Endonucleolytic cleavage at a junction such as a reciprocal single-stranded crossover between two homologous DNA duplexes (Holliday junction).</text>
        <dbReference type="EC" id="3.1.21.10"/>
    </reaction>
</comment>
<organism evidence="16 17">
    <name type="scientific">Providencia rettgeri</name>
    <dbReference type="NCBI Taxonomy" id="587"/>
    <lineage>
        <taxon>Bacteria</taxon>
        <taxon>Pseudomonadati</taxon>
        <taxon>Pseudomonadota</taxon>
        <taxon>Gammaproteobacteria</taxon>
        <taxon>Enterobacterales</taxon>
        <taxon>Morganellaceae</taxon>
        <taxon>Providencia</taxon>
    </lineage>
</organism>
<dbReference type="Proteomes" id="UP001155882">
    <property type="component" value="Unassembled WGS sequence"/>
</dbReference>
<evidence type="ECO:0000256" key="2">
    <source>
        <dbReference type="ARBA" id="ARBA00011738"/>
    </source>
</evidence>
<gene>
    <name evidence="16" type="ORF">KYI77_21400</name>
</gene>
<sequence>MKQYRLKLPWPPTNNTLFSVVNGRKIKSKKGRIFTEEVINQITKANQQFNLSGKLKIKIVANPPDLRKRDLDNLLKAPLDALTQSGVIADDSMFRSMCIDFGEKVKGGSLDITIWEIDDANT</sequence>
<evidence type="ECO:0000256" key="6">
    <source>
        <dbReference type="ARBA" id="ARBA00022759"/>
    </source>
</evidence>
<evidence type="ECO:0000256" key="7">
    <source>
        <dbReference type="ARBA" id="ARBA00022763"/>
    </source>
</evidence>
<dbReference type="GO" id="GO:0006310">
    <property type="term" value="P:DNA recombination"/>
    <property type="evidence" value="ECO:0007669"/>
    <property type="project" value="UniProtKB-KW"/>
</dbReference>
<dbReference type="Pfam" id="PF05866">
    <property type="entry name" value="RusA"/>
    <property type="match status" value="1"/>
</dbReference>
<proteinExistence type="inferred from homology"/>
<dbReference type="PIRSF" id="PIRSF001007">
    <property type="entry name" value="RusA"/>
    <property type="match status" value="1"/>
</dbReference>
<dbReference type="InterPro" id="IPR016281">
    <property type="entry name" value="Endonuclease_RusA"/>
</dbReference>
<dbReference type="EMBL" id="JAHWLI010000137">
    <property type="protein sequence ID" value="MBW3118992.1"/>
    <property type="molecule type" value="Genomic_DNA"/>
</dbReference>
<evidence type="ECO:0000256" key="1">
    <source>
        <dbReference type="ARBA" id="ARBA00001946"/>
    </source>
</evidence>
<dbReference type="AlphaFoldDB" id="A0AAE2ZFA6"/>
<keyword evidence="11 15" id="KW-0234">DNA repair</keyword>
<keyword evidence="4 15" id="KW-0540">Nuclease</keyword>
<comment type="subunit">
    <text evidence="2">Homodimer.</text>
</comment>